<name>A0AA39ZR27_9PEZI</name>
<evidence type="ECO:0000256" key="1">
    <source>
        <dbReference type="SAM" id="MobiDB-lite"/>
    </source>
</evidence>
<evidence type="ECO:0000313" key="4">
    <source>
        <dbReference type="Proteomes" id="UP001172102"/>
    </source>
</evidence>
<dbReference type="PROSITE" id="PS51257">
    <property type="entry name" value="PROKAR_LIPOPROTEIN"/>
    <property type="match status" value="1"/>
</dbReference>
<reference evidence="3" key="1">
    <citation type="submission" date="2023-06" db="EMBL/GenBank/DDBJ databases">
        <title>Genome-scale phylogeny and comparative genomics of the fungal order Sordariales.</title>
        <authorList>
            <consortium name="Lawrence Berkeley National Laboratory"/>
            <person name="Hensen N."/>
            <person name="Bonometti L."/>
            <person name="Westerberg I."/>
            <person name="Brannstrom I.O."/>
            <person name="Guillou S."/>
            <person name="Cros-Aarteil S."/>
            <person name="Calhoun S."/>
            <person name="Haridas S."/>
            <person name="Kuo A."/>
            <person name="Mondo S."/>
            <person name="Pangilinan J."/>
            <person name="Riley R."/>
            <person name="Labutti K."/>
            <person name="Andreopoulos B."/>
            <person name="Lipzen A."/>
            <person name="Chen C."/>
            <person name="Yanf M."/>
            <person name="Daum C."/>
            <person name="Ng V."/>
            <person name="Clum A."/>
            <person name="Steindorff A."/>
            <person name="Ohm R."/>
            <person name="Martin F."/>
            <person name="Silar P."/>
            <person name="Natvig D."/>
            <person name="Lalanne C."/>
            <person name="Gautier V."/>
            <person name="Ament-Velasquez S.L."/>
            <person name="Kruys A."/>
            <person name="Hutchinson M.I."/>
            <person name="Powell A.J."/>
            <person name="Barry K."/>
            <person name="Miller A.N."/>
            <person name="Grigoriev I.V."/>
            <person name="Debuchy R."/>
            <person name="Gladieux P."/>
            <person name="Thoren M.H."/>
            <person name="Johannesson H."/>
        </authorList>
    </citation>
    <scope>NUCLEOTIDE SEQUENCE</scope>
    <source>
        <strain evidence="3">SMH4607-1</strain>
    </source>
</reference>
<dbReference type="Proteomes" id="UP001172102">
    <property type="component" value="Unassembled WGS sequence"/>
</dbReference>
<evidence type="ECO:0000256" key="2">
    <source>
        <dbReference type="SAM" id="SignalP"/>
    </source>
</evidence>
<keyword evidence="2" id="KW-0732">Signal</keyword>
<sequence length="211" mass="23009">MHRCRCTRPWARWDGLCVSFTALSCSADDLGSIGKRCAQDKTRHADPSLRPHHPTLHLATCPQSRWRDFRTGVHAPTHASPFPTPRKHHAASQSGLVPILHPRRLGELLRQGTCPAKPPNCPTFTNVGKMGGKKKRKKKKSLMVLRGPPEDPLPTFPQGPGSLPVGDPYATRGMVGGGREVVRVVPSCRAAIIVAVYGLGMLENHVGLCPY</sequence>
<feature type="region of interest" description="Disordered" evidence="1">
    <location>
        <begin position="73"/>
        <end position="94"/>
    </location>
</feature>
<feature type="chain" id="PRO_5041396500" evidence="2">
    <location>
        <begin position="28"/>
        <end position="211"/>
    </location>
</feature>
<keyword evidence="4" id="KW-1185">Reference proteome</keyword>
<dbReference type="AlphaFoldDB" id="A0AA39ZR27"/>
<proteinExistence type="predicted"/>
<protein>
    <submittedName>
        <fullName evidence="3">Uncharacterized protein</fullName>
    </submittedName>
</protein>
<feature type="signal peptide" evidence="2">
    <location>
        <begin position="1"/>
        <end position="27"/>
    </location>
</feature>
<accession>A0AA39ZR27</accession>
<dbReference type="EMBL" id="JAUKUA010000009">
    <property type="protein sequence ID" value="KAK0702145.1"/>
    <property type="molecule type" value="Genomic_DNA"/>
</dbReference>
<comment type="caution">
    <text evidence="3">The sequence shown here is derived from an EMBL/GenBank/DDBJ whole genome shotgun (WGS) entry which is preliminary data.</text>
</comment>
<gene>
    <name evidence="3" type="ORF">B0H67DRAFT_595201</name>
</gene>
<organism evidence="3 4">
    <name type="scientific">Lasiosphaeris hirsuta</name>
    <dbReference type="NCBI Taxonomy" id="260670"/>
    <lineage>
        <taxon>Eukaryota</taxon>
        <taxon>Fungi</taxon>
        <taxon>Dikarya</taxon>
        <taxon>Ascomycota</taxon>
        <taxon>Pezizomycotina</taxon>
        <taxon>Sordariomycetes</taxon>
        <taxon>Sordariomycetidae</taxon>
        <taxon>Sordariales</taxon>
        <taxon>Lasiosphaeriaceae</taxon>
        <taxon>Lasiosphaeris</taxon>
    </lineage>
</organism>
<evidence type="ECO:0000313" key="3">
    <source>
        <dbReference type="EMBL" id="KAK0702145.1"/>
    </source>
</evidence>